<organism evidence="3 4">
    <name type="scientific">Ramazzottius varieornatus</name>
    <name type="common">Water bear</name>
    <name type="synonym">Tardigrade</name>
    <dbReference type="NCBI Taxonomy" id="947166"/>
    <lineage>
        <taxon>Eukaryota</taxon>
        <taxon>Metazoa</taxon>
        <taxon>Ecdysozoa</taxon>
        <taxon>Tardigrada</taxon>
        <taxon>Eutardigrada</taxon>
        <taxon>Parachela</taxon>
        <taxon>Hypsibioidea</taxon>
        <taxon>Ramazzottiidae</taxon>
        <taxon>Ramazzottius</taxon>
    </lineage>
</organism>
<comment type="caution">
    <text evidence="3">The sequence shown here is derived from an EMBL/GenBank/DDBJ whole genome shotgun (WGS) entry which is preliminary data.</text>
</comment>
<gene>
    <name evidence="3" type="primary">RvY_18787-1</name>
    <name evidence="3" type="synonym">RvY_18787.1</name>
    <name evidence="3" type="ORF">RvY_18787</name>
</gene>
<keyword evidence="2" id="KW-1133">Transmembrane helix</keyword>
<evidence type="ECO:0000256" key="2">
    <source>
        <dbReference type="SAM" id="Phobius"/>
    </source>
</evidence>
<dbReference type="AlphaFoldDB" id="A0A1D1W732"/>
<dbReference type="EMBL" id="BDGG01000021">
    <property type="protein sequence ID" value="GAV09212.1"/>
    <property type="molecule type" value="Genomic_DNA"/>
</dbReference>
<reference evidence="3 4" key="1">
    <citation type="journal article" date="2016" name="Nat. Commun.">
        <title>Extremotolerant tardigrade genome and improved radiotolerance of human cultured cells by tardigrade-unique protein.</title>
        <authorList>
            <person name="Hashimoto T."/>
            <person name="Horikawa D.D."/>
            <person name="Saito Y."/>
            <person name="Kuwahara H."/>
            <person name="Kozuka-Hata H."/>
            <person name="Shin-I T."/>
            <person name="Minakuchi Y."/>
            <person name="Ohishi K."/>
            <person name="Motoyama A."/>
            <person name="Aizu T."/>
            <person name="Enomoto A."/>
            <person name="Kondo K."/>
            <person name="Tanaka S."/>
            <person name="Hara Y."/>
            <person name="Koshikawa S."/>
            <person name="Sagara H."/>
            <person name="Miura T."/>
            <person name="Yokobori S."/>
            <person name="Miyagawa K."/>
            <person name="Suzuki Y."/>
            <person name="Kubo T."/>
            <person name="Oyama M."/>
            <person name="Kohara Y."/>
            <person name="Fujiyama A."/>
            <person name="Arakawa K."/>
            <person name="Katayama T."/>
            <person name="Toyoda A."/>
            <person name="Kunieda T."/>
        </authorList>
    </citation>
    <scope>NUCLEOTIDE SEQUENCE [LARGE SCALE GENOMIC DNA]</scope>
    <source>
        <strain evidence="3 4">YOKOZUNA-1</strain>
    </source>
</reference>
<feature type="compositionally biased region" description="Pro residues" evidence="1">
    <location>
        <begin position="73"/>
        <end position="88"/>
    </location>
</feature>
<feature type="compositionally biased region" description="Low complexity" evidence="1">
    <location>
        <begin position="89"/>
        <end position="102"/>
    </location>
</feature>
<keyword evidence="2" id="KW-0472">Membrane</keyword>
<name>A0A1D1W732_RAMVA</name>
<keyword evidence="2" id="KW-0812">Transmembrane</keyword>
<feature type="region of interest" description="Disordered" evidence="1">
    <location>
        <begin position="151"/>
        <end position="176"/>
    </location>
</feature>
<feature type="region of interest" description="Disordered" evidence="1">
    <location>
        <begin position="37"/>
        <end position="106"/>
    </location>
</feature>
<proteinExistence type="predicted"/>
<evidence type="ECO:0000256" key="1">
    <source>
        <dbReference type="SAM" id="MobiDB-lite"/>
    </source>
</evidence>
<evidence type="ECO:0000313" key="4">
    <source>
        <dbReference type="Proteomes" id="UP000186922"/>
    </source>
</evidence>
<feature type="compositionally biased region" description="Acidic residues" evidence="1">
    <location>
        <begin position="59"/>
        <end position="68"/>
    </location>
</feature>
<accession>A0A1D1W732</accession>
<dbReference type="Proteomes" id="UP000186922">
    <property type="component" value="Unassembled WGS sequence"/>
</dbReference>
<feature type="transmembrane region" description="Helical" evidence="2">
    <location>
        <begin position="6"/>
        <end position="22"/>
    </location>
</feature>
<evidence type="ECO:0000313" key="3">
    <source>
        <dbReference type="EMBL" id="GAV09212.1"/>
    </source>
</evidence>
<protein>
    <submittedName>
        <fullName evidence="3">Uncharacterized protein</fullName>
    </submittedName>
</protein>
<sequence length="176" mass="18237">MPLHGTLHLLVLCVIVIWASGLQSNTESMRRREFAEANTVSESHGSRGKSIVKNGWLTGDDDGDEEDGEGRQRPPPGRTSRPRPPSPPSSSSSSSPPTGPSTWESSFDYKRYCAGREAVAGKGGAAFGGTAEGGDGGDARAIRLCRAYGGPGGFARSGLRKNATGGKGGDADTTDT</sequence>
<keyword evidence="4" id="KW-1185">Reference proteome</keyword>